<dbReference type="InterPro" id="IPR036061">
    <property type="entry name" value="CheW-like_dom_sf"/>
</dbReference>
<feature type="domain" description="CheW-like" evidence="1">
    <location>
        <begin position="3"/>
        <end position="141"/>
    </location>
</feature>
<dbReference type="GO" id="GO:0006935">
    <property type="term" value="P:chemotaxis"/>
    <property type="evidence" value="ECO:0007669"/>
    <property type="project" value="InterPro"/>
</dbReference>
<name>A0A3A3ZGJ5_9ACTN</name>
<dbReference type="GO" id="GO:0005829">
    <property type="term" value="C:cytosol"/>
    <property type="evidence" value="ECO:0007669"/>
    <property type="project" value="TreeGrafter"/>
</dbReference>
<reference evidence="2 3" key="1">
    <citation type="submission" date="2018-09" db="EMBL/GenBank/DDBJ databases">
        <title>YIM 75000 draft genome.</title>
        <authorList>
            <person name="Tang S."/>
            <person name="Feng Y."/>
        </authorList>
    </citation>
    <scope>NUCLEOTIDE SEQUENCE [LARGE SCALE GENOMIC DNA]</scope>
    <source>
        <strain evidence="2 3">YIM 75000</strain>
    </source>
</reference>
<dbReference type="PANTHER" id="PTHR22617:SF23">
    <property type="entry name" value="CHEMOTAXIS PROTEIN CHEW"/>
    <property type="match status" value="1"/>
</dbReference>
<accession>A0A3A3ZGJ5</accession>
<dbReference type="PANTHER" id="PTHR22617">
    <property type="entry name" value="CHEMOTAXIS SENSOR HISTIDINE KINASE-RELATED"/>
    <property type="match status" value="1"/>
</dbReference>
<dbReference type="OrthoDB" id="9790406at2"/>
<dbReference type="RefSeq" id="WP_119951341.1">
    <property type="nucleotide sequence ID" value="NZ_QZEZ01000007.1"/>
</dbReference>
<dbReference type="Gene3D" id="2.30.30.40">
    <property type="entry name" value="SH3 Domains"/>
    <property type="match status" value="1"/>
</dbReference>
<comment type="caution">
    <text evidence="2">The sequence shown here is derived from an EMBL/GenBank/DDBJ whole genome shotgun (WGS) entry which is preliminary data.</text>
</comment>
<gene>
    <name evidence="2" type="ORF">D5H78_15255</name>
</gene>
<dbReference type="PROSITE" id="PS50851">
    <property type="entry name" value="CHEW"/>
    <property type="match status" value="1"/>
</dbReference>
<dbReference type="InterPro" id="IPR002545">
    <property type="entry name" value="CheW-lke_dom"/>
</dbReference>
<dbReference type="Pfam" id="PF01584">
    <property type="entry name" value="CheW"/>
    <property type="match status" value="1"/>
</dbReference>
<dbReference type="EMBL" id="QZEZ01000007">
    <property type="protein sequence ID" value="RJK94332.1"/>
    <property type="molecule type" value="Genomic_DNA"/>
</dbReference>
<organism evidence="2 3">
    <name type="scientific">Vallicoccus soli</name>
    <dbReference type="NCBI Taxonomy" id="2339232"/>
    <lineage>
        <taxon>Bacteria</taxon>
        <taxon>Bacillati</taxon>
        <taxon>Actinomycetota</taxon>
        <taxon>Actinomycetes</taxon>
        <taxon>Motilibacterales</taxon>
        <taxon>Vallicoccaceae</taxon>
        <taxon>Vallicoccus</taxon>
    </lineage>
</organism>
<dbReference type="AlphaFoldDB" id="A0A3A3ZGJ5"/>
<dbReference type="SMART" id="SM00260">
    <property type="entry name" value="CheW"/>
    <property type="match status" value="1"/>
</dbReference>
<proteinExistence type="predicted"/>
<dbReference type="Gene3D" id="2.40.50.180">
    <property type="entry name" value="CheA-289, Domain 4"/>
    <property type="match status" value="1"/>
</dbReference>
<protein>
    <submittedName>
        <fullName evidence="2">Chemotaxis protein CheW</fullName>
    </submittedName>
</protein>
<evidence type="ECO:0000313" key="3">
    <source>
        <dbReference type="Proteomes" id="UP000265614"/>
    </source>
</evidence>
<sequence>MSTQQFATFRLGEYLLGLEVERVQEVLRHQRITPVPQADVAVAGLINLRGQVVTALDMRQRMALPPRPGGEEPMNVVVRVDDEVLSLLVDSIGDVIDVDQEDFEVPPDTLSGPGRDLLRGAYKLDGALLLALDVDRAVEAA</sequence>
<evidence type="ECO:0000259" key="1">
    <source>
        <dbReference type="PROSITE" id="PS50851"/>
    </source>
</evidence>
<keyword evidence="3" id="KW-1185">Reference proteome</keyword>
<dbReference type="Proteomes" id="UP000265614">
    <property type="component" value="Unassembled WGS sequence"/>
</dbReference>
<dbReference type="InterPro" id="IPR039315">
    <property type="entry name" value="CheW"/>
</dbReference>
<dbReference type="GO" id="GO:0007165">
    <property type="term" value="P:signal transduction"/>
    <property type="evidence" value="ECO:0007669"/>
    <property type="project" value="InterPro"/>
</dbReference>
<evidence type="ECO:0000313" key="2">
    <source>
        <dbReference type="EMBL" id="RJK94332.1"/>
    </source>
</evidence>
<dbReference type="SUPFAM" id="SSF50341">
    <property type="entry name" value="CheW-like"/>
    <property type="match status" value="1"/>
</dbReference>